<dbReference type="RefSeq" id="XP_018280108.1">
    <property type="nucleotide sequence ID" value="XM_018422702.1"/>
</dbReference>
<proteinExistence type="predicted"/>
<evidence type="ECO:0000256" key="3">
    <source>
        <dbReference type="SAM" id="SignalP"/>
    </source>
</evidence>
<feature type="transmembrane region" description="Helical" evidence="2">
    <location>
        <begin position="44"/>
        <end position="64"/>
    </location>
</feature>
<keyword evidence="2" id="KW-0472">Membrane</keyword>
<evidence type="ECO:0000313" key="4">
    <source>
        <dbReference type="EMBL" id="KLT43617.1"/>
    </source>
</evidence>
<keyword evidence="2" id="KW-1133">Transmembrane helix</keyword>
<feature type="signal peptide" evidence="3">
    <location>
        <begin position="1"/>
        <end position="20"/>
    </location>
</feature>
<accession>A0A0J0XRC8</accession>
<evidence type="ECO:0000256" key="1">
    <source>
        <dbReference type="SAM" id="MobiDB-lite"/>
    </source>
</evidence>
<keyword evidence="2" id="KW-0812">Transmembrane</keyword>
<keyword evidence="3" id="KW-0732">Signal</keyword>
<sequence length="207" mass="21435">MISTSTALLAASLLASEALADRWCRDRWTGRVYRCNGLSTGARIAIGVCVGVGVFLLFLAIGLLRRRKLQAQWNRYRPPPPVGMAAPGGYSNNPPPPTYATGGAGGFRSDSGVDSPAPPPATYQPSSAGQYGMGGGNSGYYGNDNSTHNYEYEQQARMDAEKNGGAQSPPGYNVESAGPNLYAPPSGPPPAAGTGNYASPTGPPPGR</sequence>
<name>A0A0J0XRC8_9TREE</name>
<dbReference type="STRING" id="879819.A0A0J0XRC8"/>
<organism evidence="4 5">
    <name type="scientific">Cutaneotrichosporon oleaginosum</name>
    <dbReference type="NCBI Taxonomy" id="879819"/>
    <lineage>
        <taxon>Eukaryota</taxon>
        <taxon>Fungi</taxon>
        <taxon>Dikarya</taxon>
        <taxon>Basidiomycota</taxon>
        <taxon>Agaricomycotina</taxon>
        <taxon>Tremellomycetes</taxon>
        <taxon>Trichosporonales</taxon>
        <taxon>Trichosporonaceae</taxon>
        <taxon>Cutaneotrichosporon</taxon>
    </lineage>
</organism>
<keyword evidence="5" id="KW-1185">Reference proteome</keyword>
<evidence type="ECO:0000256" key="2">
    <source>
        <dbReference type="SAM" id="Phobius"/>
    </source>
</evidence>
<dbReference type="AlphaFoldDB" id="A0A0J0XRC8"/>
<protein>
    <submittedName>
        <fullName evidence="4">Uncharacterized protein</fullName>
    </submittedName>
</protein>
<feature type="compositionally biased region" description="Basic and acidic residues" evidence="1">
    <location>
        <begin position="150"/>
        <end position="162"/>
    </location>
</feature>
<dbReference type="EMBL" id="KQ087193">
    <property type="protein sequence ID" value="KLT43617.1"/>
    <property type="molecule type" value="Genomic_DNA"/>
</dbReference>
<gene>
    <name evidence="4" type="ORF">CC85DRAFT_284326</name>
</gene>
<evidence type="ECO:0000313" key="5">
    <source>
        <dbReference type="Proteomes" id="UP000053611"/>
    </source>
</evidence>
<feature type="region of interest" description="Disordered" evidence="1">
    <location>
        <begin position="75"/>
        <end position="207"/>
    </location>
</feature>
<dbReference type="GeneID" id="28983305"/>
<dbReference type="Proteomes" id="UP000053611">
    <property type="component" value="Unassembled WGS sequence"/>
</dbReference>
<feature type="chain" id="PRO_5005245583" evidence="3">
    <location>
        <begin position="21"/>
        <end position="207"/>
    </location>
</feature>
<reference evidence="4 5" key="1">
    <citation type="submission" date="2015-03" db="EMBL/GenBank/DDBJ databases">
        <title>Genomics and transcriptomics of the oil-accumulating basidiomycete yeast T. oleaginosus allow insights into substrate utilization and the diverse evolutionary trajectories of mating systems in fungi.</title>
        <authorList>
            <consortium name="DOE Joint Genome Institute"/>
            <person name="Kourist R."/>
            <person name="Kracht O."/>
            <person name="Bracharz F."/>
            <person name="Lipzen A."/>
            <person name="Nolan M."/>
            <person name="Ohm R."/>
            <person name="Grigoriev I."/>
            <person name="Sun S."/>
            <person name="Heitman J."/>
            <person name="Bruck T."/>
            <person name="Nowrousian M."/>
        </authorList>
    </citation>
    <scope>NUCLEOTIDE SEQUENCE [LARGE SCALE GENOMIC DNA]</scope>
    <source>
        <strain evidence="4 5">IBC0246</strain>
    </source>
</reference>